<feature type="region of interest" description="Disordered" evidence="1">
    <location>
        <begin position="176"/>
        <end position="290"/>
    </location>
</feature>
<dbReference type="AlphaFoldDB" id="A0A1Y2NY19"/>
<feature type="compositionally biased region" description="Basic and acidic residues" evidence="1">
    <location>
        <begin position="17"/>
        <end position="26"/>
    </location>
</feature>
<feature type="region of interest" description="Disordered" evidence="1">
    <location>
        <begin position="1"/>
        <end position="162"/>
    </location>
</feature>
<proteinExistence type="predicted"/>
<evidence type="ECO:0000256" key="1">
    <source>
        <dbReference type="SAM" id="MobiDB-lite"/>
    </source>
</evidence>
<organism evidence="2 3">
    <name type="scientific">Streptomyces fradiae ATCC 10745 = DSM 40063</name>
    <dbReference type="NCBI Taxonomy" id="1319510"/>
    <lineage>
        <taxon>Bacteria</taxon>
        <taxon>Bacillati</taxon>
        <taxon>Actinomycetota</taxon>
        <taxon>Actinomycetes</taxon>
        <taxon>Kitasatosporales</taxon>
        <taxon>Streptomycetaceae</taxon>
        <taxon>Streptomyces</taxon>
    </lineage>
</organism>
<comment type="caution">
    <text evidence="2">The sequence shown here is derived from an EMBL/GenBank/DDBJ whole genome shotgun (WGS) entry which is preliminary data.</text>
</comment>
<accession>A0A1Y2NY19</accession>
<dbReference type="EMBL" id="MIFZ01000181">
    <property type="protein sequence ID" value="OSY52422.1"/>
    <property type="molecule type" value="Genomic_DNA"/>
</dbReference>
<protein>
    <submittedName>
        <fullName evidence="2">Uncharacterized protein</fullName>
    </submittedName>
</protein>
<feature type="region of interest" description="Disordered" evidence="1">
    <location>
        <begin position="326"/>
        <end position="450"/>
    </location>
</feature>
<sequence>MQAQAGHPGTPPGHPAPRVDRADRLQHRTRRRHRTRRGSVQQGQPRRVGVAPRRGLQREPRQVRHPDLRRRIRREPPVLRLGPAPVHRARRLTPGPPGPLPRRRARRTYRRQGAEPPRVVHPRLTGQARVDHDPHPRHRQGRLGDRRRQDHPPPPARRQHRLLHRGGRPAVHLEHLHPAQVRQQPRHTGDLTHTRQETQHVTVTLAQRPPHHPRHMRQQRRIHEHPVRRPHRLARRGPHDLHRVRRTRRRHDGRAAQQPRPPLGVRRRRGGHQPQLGPQRRPHVQQERRDRVRVQMPLMALVEDDHVHPGQLLVPLEALEQHAGRHHLDGGLPRHHPLAPHGEPDPAADLLAQQPRHAPGRSPRGDPPGLRHDHPRAPLRQRQRHQRGLARAGRRAQHRRPVPVQRPLQCGQGVPYGKALPLLLADHPVTPPRRGGRARPARTRTPPYRG</sequence>
<feature type="compositionally biased region" description="Basic residues" evidence="1">
    <location>
        <begin position="377"/>
        <end position="401"/>
    </location>
</feature>
<feature type="compositionally biased region" description="Basic and acidic residues" evidence="1">
    <location>
        <begin position="142"/>
        <end position="151"/>
    </location>
</feature>
<name>A0A1Y2NY19_STRFR</name>
<dbReference type="AntiFam" id="ANF00118">
    <property type="entry name" value="Shadow ORF (opposite ucp12)"/>
</dbReference>
<evidence type="ECO:0000313" key="3">
    <source>
        <dbReference type="Proteomes" id="UP000194318"/>
    </source>
</evidence>
<dbReference type="Proteomes" id="UP000194318">
    <property type="component" value="Unassembled WGS sequence"/>
</dbReference>
<feature type="compositionally biased region" description="Basic residues" evidence="1">
    <location>
        <begin position="27"/>
        <end position="37"/>
    </location>
</feature>
<feature type="compositionally biased region" description="Basic and acidic residues" evidence="1">
    <location>
        <begin position="187"/>
        <end position="198"/>
    </location>
</feature>
<feature type="compositionally biased region" description="Basic residues" evidence="1">
    <location>
        <begin position="209"/>
        <end position="252"/>
    </location>
</feature>
<feature type="compositionally biased region" description="Basic and acidic residues" evidence="1">
    <location>
        <begin position="56"/>
        <end position="66"/>
    </location>
</feature>
<reference evidence="2 3" key="1">
    <citation type="submission" date="2016-09" db="EMBL/GenBank/DDBJ databases">
        <title>Streptomyces fradiae DSM40063, a candidate organism with high potential of specific P450 cytochromes.</title>
        <authorList>
            <person name="Grumaz C."/>
            <person name="Vainshtein Y."/>
            <person name="Kirstahler P."/>
            <person name="Sohn K."/>
        </authorList>
    </citation>
    <scope>NUCLEOTIDE SEQUENCE [LARGE SCALE GENOMIC DNA]</scope>
    <source>
        <strain evidence="2 3">DSM 40063</strain>
    </source>
</reference>
<feature type="compositionally biased region" description="Basic residues" evidence="1">
    <location>
        <begin position="101"/>
        <end position="110"/>
    </location>
</feature>
<evidence type="ECO:0000313" key="2">
    <source>
        <dbReference type="EMBL" id="OSY52422.1"/>
    </source>
</evidence>
<gene>
    <name evidence="2" type="ORF">BG846_01927</name>
</gene>